<protein>
    <recommendedName>
        <fullName evidence="2">C2H2-type domain-containing protein</fullName>
    </recommendedName>
</protein>
<dbReference type="SUPFAM" id="SSF55120">
    <property type="entry name" value="Pseudouridine synthase"/>
    <property type="match status" value="1"/>
</dbReference>
<dbReference type="GO" id="GO:0001522">
    <property type="term" value="P:pseudouridine synthesis"/>
    <property type="evidence" value="ECO:0007669"/>
    <property type="project" value="InterPro"/>
</dbReference>
<dbReference type="EMBL" id="BLLK01000013">
    <property type="protein sequence ID" value="GFH43604.1"/>
    <property type="molecule type" value="Genomic_DNA"/>
</dbReference>
<name>A0AAD3CEW0_9STRA</name>
<dbReference type="Gene3D" id="3.30.2350.10">
    <property type="entry name" value="Pseudouridine synthase"/>
    <property type="match status" value="1"/>
</dbReference>
<organism evidence="3 4">
    <name type="scientific">Chaetoceros tenuissimus</name>
    <dbReference type="NCBI Taxonomy" id="426638"/>
    <lineage>
        <taxon>Eukaryota</taxon>
        <taxon>Sar</taxon>
        <taxon>Stramenopiles</taxon>
        <taxon>Ochrophyta</taxon>
        <taxon>Bacillariophyta</taxon>
        <taxon>Coscinodiscophyceae</taxon>
        <taxon>Chaetocerotophycidae</taxon>
        <taxon>Chaetocerotales</taxon>
        <taxon>Chaetocerotaceae</taxon>
        <taxon>Chaetoceros</taxon>
    </lineage>
</organism>
<evidence type="ECO:0000259" key="2">
    <source>
        <dbReference type="PROSITE" id="PS00028"/>
    </source>
</evidence>
<feature type="domain" description="C2H2-type" evidence="2">
    <location>
        <begin position="183"/>
        <end position="204"/>
    </location>
</feature>
<dbReference type="InterPro" id="IPR050188">
    <property type="entry name" value="RluA_PseudoU_synthase"/>
</dbReference>
<dbReference type="PROSITE" id="PS00028">
    <property type="entry name" value="ZINC_FINGER_C2H2_1"/>
    <property type="match status" value="1"/>
</dbReference>
<dbReference type="GO" id="GO:0003723">
    <property type="term" value="F:RNA binding"/>
    <property type="evidence" value="ECO:0007669"/>
    <property type="project" value="InterPro"/>
</dbReference>
<accession>A0AAD3CEW0</accession>
<evidence type="ECO:0000313" key="3">
    <source>
        <dbReference type="EMBL" id="GFH43604.1"/>
    </source>
</evidence>
<proteinExistence type="predicted"/>
<dbReference type="Pfam" id="PF00849">
    <property type="entry name" value="PseudoU_synth_2"/>
    <property type="match status" value="1"/>
</dbReference>
<dbReference type="CDD" id="cd02869">
    <property type="entry name" value="PseudoU_synth_RluA_like"/>
    <property type="match status" value="1"/>
</dbReference>
<dbReference type="Proteomes" id="UP001054902">
    <property type="component" value="Unassembled WGS sequence"/>
</dbReference>
<dbReference type="InterPro" id="IPR006145">
    <property type="entry name" value="PsdUridine_synth_RsuA/RluA"/>
</dbReference>
<dbReference type="InterPro" id="IPR013087">
    <property type="entry name" value="Znf_C2H2_type"/>
</dbReference>
<comment type="caution">
    <text evidence="3">The sequence shown here is derived from an EMBL/GenBank/DDBJ whole genome shotgun (WGS) entry which is preliminary data.</text>
</comment>
<evidence type="ECO:0000313" key="4">
    <source>
        <dbReference type="Proteomes" id="UP001054902"/>
    </source>
</evidence>
<dbReference type="AlphaFoldDB" id="A0AAD3CEW0"/>
<sequence>MSEKEESLKRMQTHQEKKQDGRNWKTDLICLETKSSHVDNINVPISGEYSFIFGKKVHGDDFEQVDPTQSKNGNENVYCGCSFQAVFTKDDKEESLNLPLAGKKGKLITSSRVGKRIILSKNTQVKVISVSKCQKTDEFVCSFVWGLRLVKCNKQVSDKRPKTDEEEHSFVDFSTTSKKNIICSECGRGFPDCVGCKNHYVSTHAPKVGEEYSYGTNRDDDYEDLVGPKIFRKPLLSVFQDDDLAIVVKPQGMAVQGPRFTLPKSDLLLQFKSTTDRNDNLSKPRIAHRLDADTGGLLVVAKTSLAEKRIKKSFEHKKCRKRYQAIVFGKLELNNHAYTDMDEKDIDISSRDEEKEWGIINAPLSGKESVTRYKIVTHTQCNHPMANGFITTVDLYPLHGRQHQLRRHLQMIGHPIWGDLRYADYQKEMKQKIKECRSSMKEFQENDEKDEVKLHSKMCLWALSIQFPHPCNDELVKASIEEPNWYQYLRKTFNES</sequence>
<dbReference type="PANTHER" id="PTHR21600">
    <property type="entry name" value="MITOCHONDRIAL RNA PSEUDOURIDINE SYNTHASE"/>
    <property type="match status" value="1"/>
</dbReference>
<dbReference type="InterPro" id="IPR020103">
    <property type="entry name" value="PsdUridine_synth_cat_dom_sf"/>
</dbReference>
<gene>
    <name evidence="3" type="ORF">CTEN210_00077</name>
</gene>
<dbReference type="GO" id="GO:0009982">
    <property type="term" value="F:pseudouridine synthase activity"/>
    <property type="evidence" value="ECO:0007669"/>
    <property type="project" value="InterPro"/>
</dbReference>
<feature type="region of interest" description="Disordered" evidence="1">
    <location>
        <begin position="1"/>
        <end position="20"/>
    </location>
</feature>
<reference evidence="3 4" key="1">
    <citation type="journal article" date="2021" name="Sci. Rep.">
        <title>The genome of the diatom Chaetoceros tenuissimus carries an ancient integrated fragment of an extant virus.</title>
        <authorList>
            <person name="Hongo Y."/>
            <person name="Kimura K."/>
            <person name="Takaki Y."/>
            <person name="Yoshida Y."/>
            <person name="Baba S."/>
            <person name="Kobayashi G."/>
            <person name="Nagasaki K."/>
            <person name="Hano T."/>
            <person name="Tomaru Y."/>
        </authorList>
    </citation>
    <scope>NUCLEOTIDE SEQUENCE [LARGE SCALE GENOMIC DNA]</scope>
    <source>
        <strain evidence="3 4">NIES-3715</strain>
    </source>
</reference>
<evidence type="ECO:0000256" key="1">
    <source>
        <dbReference type="SAM" id="MobiDB-lite"/>
    </source>
</evidence>
<keyword evidence="4" id="KW-1185">Reference proteome</keyword>